<evidence type="ECO:0000256" key="6">
    <source>
        <dbReference type="SAM" id="Phobius"/>
    </source>
</evidence>
<evidence type="ECO:0000259" key="7">
    <source>
        <dbReference type="Pfam" id="PF01478"/>
    </source>
</evidence>
<feature type="domain" description="Prepilin type IV endopeptidase peptidase" evidence="7">
    <location>
        <begin position="12"/>
        <end position="113"/>
    </location>
</feature>
<name>A0ABW3ZED7_9RHOB</name>
<feature type="transmembrane region" description="Helical" evidence="6">
    <location>
        <begin position="58"/>
        <end position="77"/>
    </location>
</feature>
<dbReference type="PANTHER" id="PTHR36506:SF1">
    <property type="entry name" value="PREFLAGELLIN PEPTIDASE"/>
    <property type="match status" value="1"/>
</dbReference>
<dbReference type="PANTHER" id="PTHR36506">
    <property type="entry name" value="PREFLAGELLIN PEPTIDASE"/>
    <property type="match status" value="1"/>
</dbReference>
<reference evidence="9" key="1">
    <citation type="journal article" date="2019" name="Int. J. Syst. Evol. Microbiol.">
        <title>The Global Catalogue of Microorganisms (GCM) 10K type strain sequencing project: providing services to taxonomists for standard genome sequencing and annotation.</title>
        <authorList>
            <consortium name="The Broad Institute Genomics Platform"/>
            <consortium name="The Broad Institute Genome Sequencing Center for Infectious Disease"/>
            <person name="Wu L."/>
            <person name="Ma J."/>
        </authorList>
    </citation>
    <scope>NUCLEOTIDE SEQUENCE [LARGE SCALE GENOMIC DNA]</scope>
    <source>
        <strain evidence="9">CCUG 62953</strain>
    </source>
</reference>
<dbReference type="GO" id="GO:0004190">
    <property type="term" value="F:aspartic-type endopeptidase activity"/>
    <property type="evidence" value="ECO:0007669"/>
    <property type="project" value="UniProtKB-EC"/>
</dbReference>
<feature type="transmembrane region" description="Helical" evidence="6">
    <location>
        <begin position="30"/>
        <end position="51"/>
    </location>
</feature>
<dbReference type="Pfam" id="PF01478">
    <property type="entry name" value="Peptidase_A24"/>
    <property type="match status" value="1"/>
</dbReference>
<feature type="transmembrane region" description="Helical" evidence="6">
    <location>
        <begin position="97"/>
        <end position="119"/>
    </location>
</feature>
<comment type="caution">
    <text evidence="8">The sequence shown here is derived from an EMBL/GenBank/DDBJ whole genome shotgun (WGS) entry which is preliminary data.</text>
</comment>
<keyword evidence="3 6" id="KW-0812">Transmembrane</keyword>
<keyword evidence="2" id="KW-1003">Cell membrane</keyword>
<keyword evidence="9" id="KW-1185">Reference proteome</keyword>
<dbReference type="InterPro" id="IPR052218">
    <property type="entry name" value="Preflagellin_Peptidase"/>
</dbReference>
<evidence type="ECO:0000313" key="8">
    <source>
        <dbReference type="EMBL" id="MFD1341182.1"/>
    </source>
</evidence>
<feature type="transmembrane region" description="Helical" evidence="6">
    <location>
        <begin position="140"/>
        <end position="159"/>
    </location>
</feature>
<keyword evidence="5 6" id="KW-0472">Membrane</keyword>
<evidence type="ECO:0000313" key="9">
    <source>
        <dbReference type="Proteomes" id="UP001597135"/>
    </source>
</evidence>
<evidence type="ECO:0000256" key="3">
    <source>
        <dbReference type="ARBA" id="ARBA00022692"/>
    </source>
</evidence>
<sequence>MLFAAHLAVTVLVAALLVWTACYDWRHLKIRNTTVMVFVGLAVLLMALRGFATWQSDLAAGALLFVIGFGAWMLRAMGGGDAKLFLPLGLLLGMTALSPFSMFFLLSSVLMLVAIRWAGRRRRSNPVARRLRMMALTRQVPYAVPMAAATIPALFLRAFGLA</sequence>
<keyword evidence="8" id="KW-0378">Hydrolase</keyword>
<evidence type="ECO:0000256" key="1">
    <source>
        <dbReference type="ARBA" id="ARBA00004651"/>
    </source>
</evidence>
<organism evidence="8 9">
    <name type="scientific">Litorisediminicola beolgyonensis</name>
    <dbReference type="NCBI Taxonomy" id="1173614"/>
    <lineage>
        <taxon>Bacteria</taxon>
        <taxon>Pseudomonadati</taxon>
        <taxon>Pseudomonadota</taxon>
        <taxon>Alphaproteobacteria</taxon>
        <taxon>Rhodobacterales</taxon>
        <taxon>Paracoccaceae</taxon>
        <taxon>Litorisediminicola</taxon>
    </lineage>
</organism>
<dbReference type="EMBL" id="JBHTMU010000002">
    <property type="protein sequence ID" value="MFD1341182.1"/>
    <property type="molecule type" value="Genomic_DNA"/>
</dbReference>
<dbReference type="InterPro" id="IPR000045">
    <property type="entry name" value="Prepilin_IV_endopep_pep"/>
</dbReference>
<keyword evidence="4 6" id="KW-1133">Transmembrane helix</keyword>
<dbReference type="Gene3D" id="1.20.120.1220">
    <property type="match status" value="1"/>
</dbReference>
<dbReference type="EC" id="3.4.23.43" evidence="8"/>
<gene>
    <name evidence="8" type="ORF">ACFQ4E_01995</name>
</gene>
<dbReference type="Proteomes" id="UP001597135">
    <property type="component" value="Unassembled WGS sequence"/>
</dbReference>
<comment type="subcellular location">
    <subcellularLocation>
        <location evidence="1">Cell membrane</location>
        <topology evidence="1">Multi-pass membrane protein</topology>
    </subcellularLocation>
</comment>
<accession>A0ABW3ZED7</accession>
<proteinExistence type="predicted"/>
<evidence type="ECO:0000256" key="4">
    <source>
        <dbReference type="ARBA" id="ARBA00022989"/>
    </source>
</evidence>
<protein>
    <submittedName>
        <fullName evidence="8">Prepilin peptidase</fullName>
        <ecNumber evidence="8">3.4.23.43</ecNumber>
    </submittedName>
</protein>
<evidence type="ECO:0000256" key="5">
    <source>
        <dbReference type="ARBA" id="ARBA00023136"/>
    </source>
</evidence>
<evidence type="ECO:0000256" key="2">
    <source>
        <dbReference type="ARBA" id="ARBA00022475"/>
    </source>
</evidence>
<dbReference type="RefSeq" id="WP_386801240.1">
    <property type="nucleotide sequence ID" value="NZ_JBHTMU010000002.1"/>
</dbReference>